<evidence type="ECO:0000256" key="8">
    <source>
        <dbReference type="RuleBase" id="RU366017"/>
    </source>
</evidence>
<dbReference type="STRING" id="1590841.A0A2R6RMC7"/>
<organism evidence="9 10">
    <name type="scientific">Actinidia chinensis var. chinensis</name>
    <name type="common">Chinese soft-hair kiwi</name>
    <dbReference type="NCBI Taxonomy" id="1590841"/>
    <lineage>
        <taxon>Eukaryota</taxon>
        <taxon>Viridiplantae</taxon>
        <taxon>Streptophyta</taxon>
        <taxon>Embryophyta</taxon>
        <taxon>Tracheophyta</taxon>
        <taxon>Spermatophyta</taxon>
        <taxon>Magnoliopsida</taxon>
        <taxon>eudicotyledons</taxon>
        <taxon>Gunneridae</taxon>
        <taxon>Pentapetalae</taxon>
        <taxon>asterids</taxon>
        <taxon>Ericales</taxon>
        <taxon>Actinidiaceae</taxon>
        <taxon>Actinidia</taxon>
    </lineage>
</organism>
<dbReference type="Pfam" id="PF01697">
    <property type="entry name" value="Glyco_transf_92"/>
    <property type="match status" value="1"/>
</dbReference>
<dbReference type="GO" id="GO:0016020">
    <property type="term" value="C:membrane"/>
    <property type="evidence" value="ECO:0007669"/>
    <property type="project" value="UniProtKB-SubCell"/>
</dbReference>
<proteinExistence type="inferred from homology"/>
<accession>A0A2R6RMC7</accession>
<keyword evidence="3 8" id="KW-0328">Glycosyltransferase</keyword>
<reference evidence="10" key="2">
    <citation type="journal article" date="2018" name="BMC Genomics">
        <title>A manually annotated Actinidia chinensis var. chinensis (kiwifruit) genome highlights the challenges associated with draft genomes and gene prediction in plants.</title>
        <authorList>
            <person name="Pilkington S.M."/>
            <person name="Crowhurst R."/>
            <person name="Hilario E."/>
            <person name="Nardozza S."/>
            <person name="Fraser L."/>
            <person name="Peng Y."/>
            <person name="Gunaseelan K."/>
            <person name="Simpson R."/>
            <person name="Tahir J."/>
            <person name="Deroles S.C."/>
            <person name="Templeton K."/>
            <person name="Luo Z."/>
            <person name="Davy M."/>
            <person name="Cheng C."/>
            <person name="McNeilage M."/>
            <person name="Scaglione D."/>
            <person name="Liu Y."/>
            <person name="Zhang Q."/>
            <person name="Datson P."/>
            <person name="De Silva N."/>
            <person name="Gardiner S.E."/>
            <person name="Bassett H."/>
            <person name="Chagne D."/>
            <person name="McCallum J."/>
            <person name="Dzierzon H."/>
            <person name="Deng C."/>
            <person name="Wang Y.Y."/>
            <person name="Barron L."/>
            <person name="Manako K."/>
            <person name="Bowen J."/>
            <person name="Foster T.M."/>
            <person name="Erridge Z.A."/>
            <person name="Tiffin H."/>
            <person name="Waite C.N."/>
            <person name="Davies K.M."/>
            <person name="Grierson E.P."/>
            <person name="Laing W.A."/>
            <person name="Kirk R."/>
            <person name="Chen X."/>
            <person name="Wood M."/>
            <person name="Montefiori M."/>
            <person name="Brummell D.A."/>
            <person name="Schwinn K.E."/>
            <person name="Catanach A."/>
            <person name="Fullerton C."/>
            <person name="Li D."/>
            <person name="Meiyalaghan S."/>
            <person name="Nieuwenhuizen N."/>
            <person name="Read N."/>
            <person name="Prakash R."/>
            <person name="Hunter D."/>
            <person name="Zhang H."/>
            <person name="McKenzie M."/>
            <person name="Knabel M."/>
            <person name="Harris A."/>
            <person name="Allan A.C."/>
            <person name="Gleave A."/>
            <person name="Chen A."/>
            <person name="Janssen B.J."/>
            <person name="Plunkett B."/>
            <person name="Ampomah-Dwamena C."/>
            <person name="Voogd C."/>
            <person name="Leif D."/>
            <person name="Lafferty D."/>
            <person name="Souleyre E.J.F."/>
            <person name="Varkonyi-Gasic E."/>
            <person name="Gambi F."/>
            <person name="Hanley J."/>
            <person name="Yao J.L."/>
            <person name="Cheung J."/>
            <person name="David K.M."/>
            <person name="Warren B."/>
            <person name="Marsh K."/>
            <person name="Snowden K.C."/>
            <person name="Lin-Wang K."/>
            <person name="Brian L."/>
            <person name="Martinez-Sanchez M."/>
            <person name="Wang M."/>
            <person name="Ileperuma N."/>
            <person name="Macnee N."/>
            <person name="Campin R."/>
            <person name="McAtee P."/>
            <person name="Drummond R.S.M."/>
            <person name="Espley R.V."/>
            <person name="Ireland H.S."/>
            <person name="Wu R."/>
            <person name="Atkinson R.G."/>
            <person name="Karunairetnam S."/>
            <person name="Bulley S."/>
            <person name="Chunkath S."/>
            <person name="Hanley Z."/>
            <person name="Storey R."/>
            <person name="Thrimawithana A.H."/>
            <person name="Thomson S."/>
            <person name="David C."/>
            <person name="Testolin R."/>
            <person name="Huang H."/>
            <person name="Hellens R.P."/>
            <person name="Schaffer R.J."/>
        </authorList>
    </citation>
    <scope>NUCLEOTIDE SEQUENCE [LARGE SCALE GENOMIC DNA]</scope>
    <source>
        <strain evidence="10">cv. Red5</strain>
    </source>
</reference>
<dbReference type="FunCoup" id="A0A2R6RMC7">
    <property type="interactions" value="2"/>
</dbReference>
<gene>
    <name evidence="9" type="ORF">CEY00_Acc04482</name>
</gene>
<comment type="similarity">
    <text evidence="2 8">Belongs to the glycosyltransferase 92 family.</text>
</comment>
<dbReference type="GO" id="GO:0016757">
    <property type="term" value="F:glycosyltransferase activity"/>
    <property type="evidence" value="ECO:0007669"/>
    <property type="project" value="UniProtKB-UniRule"/>
</dbReference>
<evidence type="ECO:0000256" key="1">
    <source>
        <dbReference type="ARBA" id="ARBA00004167"/>
    </source>
</evidence>
<dbReference type="AlphaFoldDB" id="A0A2R6RMC7"/>
<evidence type="ECO:0000256" key="3">
    <source>
        <dbReference type="ARBA" id="ARBA00022676"/>
    </source>
</evidence>
<sequence>MARVRPAFMVVSSIVFLGSVYHHLFREELPITAEDLRAPLVPLYTQTNANYAIIEDEAQEVTNQISRHVTSVANSIATVSILLPAWEVLVIVSPETPPPPESVGGHCTCLFPNGDTSPARPAGFLSSPFRMTFKCDLPAKIRRRLPFHQPILTRSLEIPPEKRPPALELLRWTFLVYDSIATENDVVLFAKGLNHRQGGGRSPNDLACVFGDGVRTAVTTSFQEVFRCKLPEPTAVSLHALERIKISLEVSQNKRVVPSVAYYTPAGKMSPQQPKSLICACTMVYNAAKFLKEWVMYHSAIGVEKFLLYDNESDDDLRIIVEELIQEGYNMSTIFWIWPKTQEAGFSHCAIHANDSCTWMMYIDIDEFVYSPSWLKFSNPSPKMLNSLLPKSPSSIGQVMISCYEFGPSNQKSHPLTGVIQGYNCRRRDENRHKSIVLLEGIDDSLLNVIHHFRLKQGMRTKKLGKQEAVVNHYKFQAWSEFKTKFRRRVSAYVVDWTKPVNPGSKDRTPGLGFAPVEPPGWPEKFCELSDDRLKDLTRRWFGFESPSGYHLTWQR</sequence>
<evidence type="ECO:0000256" key="7">
    <source>
        <dbReference type="ARBA" id="ARBA00023136"/>
    </source>
</evidence>
<dbReference type="InterPro" id="IPR008166">
    <property type="entry name" value="Glyco_transf_92"/>
</dbReference>
<keyword evidence="10" id="KW-1185">Reference proteome</keyword>
<dbReference type="Proteomes" id="UP000241394">
    <property type="component" value="Chromosome LG4"/>
</dbReference>
<evidence type="ECO:0000313" key="10">
    <source>
        <dbReference type="Proteomes" id="UP000241394"/>
    </source>
</evidence>
<keyword evidence="6" id="KW-1133">Transmembrane helix</keyword>
<keyword evidence="4 8" id="KW-0808">Transferase</keyword>
<evidence type="ECO:0000256" key="5">
    <source>
        <dbReference type="ARBA" id="ARBA00022692"/>
    </source>
</evidence>
<evidence type="ECO:0000256" key="2">
    <source>
        <dbReference type="ARBA" id="ARBA00007647"/>
    </source>
</evidence>
<dbReference type="Gramene" id="PSS31186">
    <property type="protein sequence ID" value="PSS31186"/>
    <property type="gene ID" value="CEY00_Acc04482"/>
</dbReference>
<evidence type="ECO:0000313" key="9">
    <source>
        <dbReference type="EMBL" id="PSS31186.1"/>
    </source>
</evidence>
<dbReference type="OrthoDB" id="2526284at2759"/>
<evidence type="ECO:0000256" key="6">
    <source>
        <dbReference type="ARBA" id="ARBA00022989"/>
    </source>
</evidence>
<name>A0A2R6RMC7_ACTCC</name>
<dbReference type="EMBL" id="NKQK01000004">
    <property type="protein sequence ID" value="PSS31186.1"/>
    <property type="molecule type" value="Genomic_DNA"/>
</dbReference>
<dbReference type="InParanoid" id="A0A2R6RMC7"/>
<comment type="subcellular location">
    <subcellularLocation>
        <location evidence="1">Membrane</location>
        <topology evidence="1">Single-pass membrane protein</topology>
    </subcellularLocation>
</comment>
<reference evidence="9 10" key="1">
    <citation type="submission" date="2017-07" db="EMBL/GenBank/DDBJ databases">
        <title>An improved, manually edited Actinidia chinensis var. chinensis (kiwifruit) genome highlights the challenges associated with draft genomes and gene prediction in plants.</title>
        <authorList>
            <person name="Pilkington S."/>
            <person name="Crowhurst R."/>
            <person name="Hilario E."/>
            <person name="Nardozza S."/>
            <person name="Fraser L."/>
            <person name="Peng Y."/>
            <person name="Gunaseelan K."/>
            <person name="Simpson R."/>
            <person name="Tahir J."/>
            <person name="Deroles S."/>
            <person name="Templeton K."/>
            <person name="Luo Z."/>
            <person name="Davy M."/>
            <person name="Cheng C."/>
            <person name="Mcneilage M."/>
            <person name="Scaglione D."/>
            <person name="Liu Y."/>
            <person name="Zhang Q."/>
            <person name="Datson P."/>
            <person name="De Silva N."/>
            <person name="Gardiner S."/>
            <person name="Bassett H."/>
            <person name="Chagne D."/>
            <person name="Mccallum J."/>
            <person name="Dzierzon H."/>
            <person name="Deng C."/>
            <person name="Wang Y.-Y."/>
            <person name="Barron N."/>
            <person name="Manako K."/>
            <person name="Bowen J."/>
            <person name="Foster T."/>
            <person name="Erridge Z."/>
            <person name="Tiffin H."/>
            <person name="Waite C."/>
            <person name="Davies K."/>
            <person name="Grierson E."/>
            <person name="Laing W."/>
            <person name="Kirk R."/>
            <person name="Chen X."/>
            <person name="Wood M."/>
            <person name="Montefiori M."/>
            <person name="Brummell D."/>
            <person name="Schwinn K."/>
            <person name="Catanach A."/>
            <person name="Fullerton C."/>
            <person name="Li D."/>
            <person name="Meiyalaghan S."/>
            <person name="Nieuwenhuizen N."/>
            <person name="Read N."/>
            <person name="Prakash R."/>
            <person name="Hunter D."/>
            <person name="Zhang H."/>
            <person name="Mckenzie M."/>
            <person name="Knabel M."/>
            <person name="Harris A."/>
            <person name="Allan A."/>
            <person name="Chen A."/>
            <person name="Janssen B."/>
            <person name="Plunkett B."/>
            <person name="Dwamena C."/>
            <person name="Voogd C."/>
            <person name="Leif D."/>
            <person name="Lafferty D."/>
            <person name="Souleyre E."/>
            <person name="Varkonyi-Gasic E."/>
            <person name="Gambi F."/>
            <person name="Hanley J."/>
            <person name="Yao J.-L."/>
            <person name="Cheung J."/>
            <person name="David K."/>
            <person name="Warren B."/>
            <person name="Marsh K."/>
            <person name="Snowden K."/>
            <person name="Lin-Wang K."/>
            <person name="Brian L."/>
            <person name="Martinez-Sanchez M."/>
            <person name="Wang M."/>
            <person name="Ileperuma N."/>
            <person name="Macnee N."/>
            <person name="Campin R."/>
            <person name="Mcatee P."/>
            <person name="Drummond R."/>
            <person name="Espley R."/>
            <person name="Ireland H."/>
            <person name="Wu R."/>
            <person name="Atkinson R."/>
            <person name="Karunairetnam S."/>
            <person name="Bulley S."/>
            <person name="Chunkath S."/>
            <person name="Hanley Z."/>
            <person name="Storey R."/>
            <person name="Thrimawithana A."/>
            <person name="Thomson S."/>
            <person name="David C."/>
            <person name="Testolin R."/>
        </authorList>
    </citation>
    <scope>NUCLEOTIDE SEQUENCE [LARGE SCALE GENOMIC DNA]</scope>
    <source>
        <strain evidence="10">cv. Red5</strain>
        <tissue evidence="9">Young leaf</tissue>
    </source>
</reference>
<dbReference type="PANTHER" id="PTHR21461">
    <property type="entry name" value="GLYCOSYLTRANSFERASE FAMILY 92 PROTEIN"/>
    <property type="match status" value="1"/>
</dbReference>
<dbReference type="PANTHER" id="PTHR21461:SF69">
    <property type="entry name" value="GLYCOSYLTRANSFERASE FAMILY 92 PROTEIN"/>
    <property type="match status" value="1"/>
</dbReference>
<keyword evidence="5" id="KW-0812">Transmembrane</keyword>
<protein>
    <recommendedName>
        <fullName evidence="8">Glycosyltransferase family 92 protein</fullName>
        <ecNumber evidence="8">2.4.1.-</ecNumber>
    </recommendedName>
</protein>
<comment type="caution">
    <text evidence="9">The sequence shown here is derived from an EMBL/GenBank/DDBJ whole genome shotgun (WGS) entry which is preliminary data.</text>
</comment>
<dbReference type="EC" id="2.4.1.-" evidence="8"/>
<keyword evidence="7" id="KW-0472">Membrane</keyword>
<dbReference type="OMA" id="AFKCAMP"/>
<evidence type="ECO:0000256" key="4">
    <source>
        <dbReference type="ARBA" id="ARBA00022679"/>
    </source>
</evidence>
<dbReference type="GO" id="GO:0005737">
    <property type="term" value="C:cytoplasm"/>
    <property type="evidence" value="ECO:0007669"/>
    <property type="project" value="TreeGrafter"/>
</dbReference>